<protein>
    <submittedName>
        <fullName evidence="6">ATP-binding cassette domain-containing protein</fullName>
    </submittedName>
</protein>
<evidence type="ECO:0000313" key="7">
    <source>
        <dbReference type="Proteomes" id="UP000288547"/>
    </source>
</evidence>
<keyword evidence="1" id="KW-0813">Transport</keyword>
<evidence type="ECO:0000259" key="5">
    <source>
        <dbReference type="PROSITE" id="PS50893"/>
    </source>
</evidence>
<feature type="compositionally biased region" description="Basic residues" evidence="4">
    <location>
        <begin position="44"/>
        <end position="60"/>
    </location>
</feature>
<dbReference type="GO" id="GO:0016887">
    <property type="term" value="F:ATP hydrolysis activity"/>
    <property type="evidence" value="ECO:0007669"/>
    <property type="project" value="InterPro"/>
</dbReference>
<dbReference type="PANTHER" id="PTHR42781">
    <property type="entry name" value="SPERMIDINE/PUTRESCINE IMPORT ATP-BINDING PROTEIN POTA"/>
    <property type="match status" value="1"/>
</dbReference>
<feature type="region of interest" description="Disordered" evidence="4">
    <location>
        <begin position="1"/>
        <end position="79"/>
    </location>
</feature>
<dbReference type="PROSITE" id="PS00211">
    <property type="entry name" value="ABC_TRANSPORTER_1"/>
    <property type="match status" value="1"/>
</dbReference>
<dbReference type="Proteomes" id="UP000288547">
    <property type="component" value="Unassembled WGS sequence"/>
</dbReference>
<reference evidence="6 7" key="1">
    <citation type="submission" date="2018-12" db="EMBL/GenBank/DDBJ databases">
        <authorList>
            <person name="Li F."/>
        </authorList>
    </citation>
    <scope>NUCLEOTIDE SEQUENCE [LARGE SCALE GENOMIC DNA]</scope>
    <source>
        <strain evidence="6 7">11W25H-1</strain>
    </source>
</reference>
<dbReference type="SUPFAM" id="SSF52540">
    <property type="entry name" value="P-loop containing nucleoside triphosphate hydrolases"/>
    <property type="match status" value="1"/>
</dbReference>
<proteinExistence type="predicted"/>
<dbReference type="EMBL" id="RZNB01000002">
    <property type="protein sequence ID" value="RWZ51505.1"/>
    <property type="molecule type" value="Genomic_DNA"/>
</dbReference>
<dbReference type="Gene3D" id="3.40.50.300">
    <property type="entry name" value="P-loop containing nucleotide triphosphate hydrolases"/>
    <property type="match status" value="1"/>
</dbReference>
<dbReference type="OrthoDB" id="9112331at2"/>
<feature type="compositionally biased region" description="Basic and acidic residues" evidence="4">
    <location>
        <begin position="15"/>
        <end position="31"/>
    </location>
</feature>
<organism evidence="6 7">
    <name type="scientific">Labedella phragmitis</name>
    <dbReference type="NCBI Taxonomy" id="2498849"/>
    <lineage>
        <taxon>Bacteria</taxon>
        <taxon>Bacillati</taxon>
        <taxon>Actinomycetota</taxon>
        <taxon>Actinomycetes</taxon>
        <taxon>Micrococcales</taxon>
        <taxon>Microbacteriaceae</taxon>
        <taxon>Labedella</taxon>
    </lineage>
</organism>
<keyword evidence="7" id="KW-1185">Reference proteome</keyword>
<dbReference type="InterPro" id="IPR027417">
    <property type="entry name" value="P-loop_NTPase"/>
</dbReference>
<evidence type="ECO:0000256" key="2">
    <source>
        <dbReference type="ARBA" id="ARBA00022741"/>
    </source>
</evidence>
<dbReference type="GO" id="GO:0005524">
    <property type="term" value="F:ATP binding"/>
    <property type="evidence" value="ECO:0007669"/>
    <property type="project" value="UniProtKB-KW"/>
</dbReference>
<accession>A0A444PUF2</accession>
<dbReference type="InterPro" id="IPR003439">
    <property type="entry name" value="ABC_transporter-like_ATP-bd"/>
</dbReference>
<dbReference type="SMART" id="SM00382">
    <property type="entry name" value="AAA"/>
    <property type="match status" value="1"/>
</dbReference>
<dbReference type="InterPro" id="IPR017871">
    <property type="entry name" value="ABC_transporter-like_CS"/>
</dbReference>
<sequence length="319" mass="33762">MLHSGARRVRRHGHVRGELPRCHADPPDRDVSGTAAGPASGHRSVARPHGGVRRRPRRAARPLGAGDDGVSATSGERRGAGDLDVHVSLRRGSFALDAAFLALAGRTLAIAGPNGAGKTTVLECIAGVTVADTVGVRVGERVLDDVGTHVPPEARRVGMVFQEYLLFPHLTVLDNVAFGPRSTGAGRLEARERAAEWLHRFGLSGLSDRRPHRLSGGQRQRVALARALVTEPDVLLLDEPLAALDVEVRDDVRLELADHLADFGGATIVVTHDAADIRTLADDLVILERGAVTHDGPVAAVFDGPTTAYARRLVGRAGA</sequence>
<gene>
    <name evidence="6" type="ORF">ELQ90_05155</name>
</gene>
<dbReference type="AlphaFoldDB" id="A0A444PUF2"/>
<feature type="domain" description="ABC transporter" evidence="5">
    <location>
        <begin position="80"/>
        <end position="314"/>
    </location>
</feature>
<comment type="caution">
    <text evidence="6">The sequence shown here is derived from an EMBL/GenBank/DDBJ whole genome shotgun (WGS) entry which is preliminary data.</text>
</comment>
<dbReference type="InterPro" id="IPR050093">
    <property type="entry name" value="ABC_SmlMolc_Importer"/>
</dbReference>
<dbReference type="PROSITE" id="PS50893">
    <property type="entry name" value="ABC_TRANSPORTER_2"/>
    <property type="match status" value="1"/>
</dbReference>
<evidence type="ECO:0000256" key="3">
    <source>
        <dbReference type="ARBA" id="ARBA00022840"/>
    </source>
</evidence>
<evidence type="ECO:0000313" key="6">
    <source>
        <dbReference type="EMBL" id="RWZ51505.1"/>
    </source>
</evidence>
<keyword evidence="2" id="KW-0547">Nucleotide-binding</keyword>
<evidence type="ECO:0000256" key="1">
    <source>
        <dbReference type="ARBA" id="ARBA00022448"/>
    </source>
</evidence>
<dbReference type="Pfam" id="PF00005">
    <property type="entry name" value="ABC_tran"/>
    <property type="match status" value="1"/>
</dbReference>
<dbReference type="InterPro" id="IPR003593">
    <property type="entry name" value="AAA+_ATPase"/>
</dbReference>
<evidence type="ECO:0000256" key="4">
    <source>
        <dbReference type="SAM" id="MobiDB-lite"/>
    </source>
</evidence>
<feature type="compositionally biased region" description="Basic residues" evidence="4">
    <location>
        <begin position="1"/>
        <end position="14"/>
    </location>
</feature>
<name>A0A444PUF2_9MICO</name>
<dbReference type="PANTHER" id="PTHR42781:SF4">
    <property type="entry name" value="SPERMIDINE_PUTRESCINE IMPORT ATP-BINDING PROTEIN POTA"/>
    <property type="match status" value="1"/>
</dbReference>
<keyword evidence="3 6" id="KW-0067">ATP-binding</keyword>